<sequence>MNKQTGILSIGELQTFRLKNDVEETQHLQVQLFNALTLKTLSGATVSVISMQTNQSRVEQTDAQGLFKFRELSDPGAYKIVATHSDYQSTQQVHLHVNTRANDTLAIYMLPQFSSKNELYFMLESDSALHLDFKVDANQTCKVGPLQRLCGGISYHEGKQTNQPQIIRMPEIGNTTYLMYAEKGLESMSFSIRASIMVSPLVINSPKMSQDSKYWIIGCLKGSLGLENIEILNSESLVQPELSDYCI</sequence>
<organism evidence="1 2">
    <name type="scientific">Halteria grandinella</name>
    <dbReference type="NCBI Taxonomy" id="5974"/>
    <lineage>
        <taxon>Eukaryota</taxon>
        <taxon>Sar</taxon>
        <taxon>Alveolata</taxon>
        <taxon>Ciliophora</taxon>
        <taxon>Intramacronucleata</taxon>
        <taxon>Spirotrichea</taxon>
        <taxon>Stichotrichia</taxon>
        <taxon>Sporadotrichida</taxon>
        <taxon>Halteriidae</taxon>
        <taxon>Halteria</taxon>
    </lineage>
</organism>
<dbReference type="SUPFAM" id="SSF49464">
    <property type="entry name" value="Carboxypeptidase regulatory domain-like"/>
    <property type="match status" value="1"/>
</dbReference>
<dbReference type="EMBL" id="RRYP01020270">
    <property type="protein sequence ID" value="TNV72977.1"/>
    <property type="molecule type" value="Genomic_DNA"/>
</dbReference>
<evidence type="ECO:0000313" key="2">
    <source>
        <dbReference type="Proteomes" id="UP000785679"/>
    </source>
</evidence>
<dbReference type="Proteomes" id="UP000785679">
    <property type="component" value="Unassembled WGS sequence"/>
</dbReference>
<name>A0A8J8SW18_HALGN</name>
<proteinExistence type="predicted"/>
<comment type="caution">
    <text evidence="1">The sequence shown here is derived from an EMBL/GenBank/DDBJ whole genome shotgun (WGS) entry which is preliminary data.</text>
</comment>
<accession>A0A8J8SW18</accession>
<keyword evidence="2" id="KW-1185">Reference proteome</keyword>
<dbReference type="AlphaFoldDB" id="A0A8J8SW18"/>
<dbReference type="Gene3D" id="2.60.40.1120">
    <property type="entry name" value="Carboxypeptidase-like, regulatory domain"/>
    <property type="match status" value="1"/>
</dbReference>
<dbReference type="InterPro" id="IPR008969">
    <property type="entry name" value="CarboxyPept-like_regulatory"/>
</dbReference>
<evidence type="ECO:0008006" key="3">
    <source>
        <dbReference type="Google" id="ProtNLM"/>
    </source>
</evidence>
<reference evidence="1" key="1">
    <citation type="submission" date="2019-06" db="EMBL/GenBank/DDBJ databases">
        <authorList>
            <person name="Zheng W."/>
        </authorList>
    </citation>
    <scope>NUCLEOTIDE SEQUENCE</scope>
    <source>
        <strain evidence="1">QDHG01</strain>
    </source>
</reference>
<gene>
    <name evidence="1" type="ORF">FGO68_gene215</name>
</gene>
<dbReference type="Pfam" id="PF13620">
    <property type="entry name" value="CarboxypepD_reg"/>
    <property type="match status" value="1"/>
</dbReference>
<evidence type="ECO:0000313" key="1">
    <source>
        <dbReference type="EMBL" id="TNV72977.1"/>
    </source>
</evidence>
<protein>
    <recommendedName>
        <fullName evidence="3">Carboxypeptidase regulatory-like domain-containing protein</fullName>
    </recommendedName>
</protein>